<keyword evidence="4" id="KW-0969">Cilium</keyword>
<dbReference type="eggNOG" id="ENOG502QQ4Q">
    <property type="taxonomic scope" value="Eukaryota"/>
</dbReference>
<dbReference type="RefSeq" id="XP_001583411.1">
    <property type="nucleotide sequence ID" value="XM_001583361.1"/>
</dbReference>
<reference evidence="10" key="2">
    <citation type="journal article" date="2007" name="Science">
        <title>Draft genome sequence of the sexually transmitted pathogen Trichomonas vaginalis.</title>
        <authorList>
            <person name="Carlton J.M."/>
            <person name="Hirt R.P."/>
            <person name="Silva J.C."/>
            <person name="Delcher A.L."/>
            <person name="Schatz M."/>
            <person name="Zhao Q."/>
            <person name="Wortman J.R."/>
            <person name="Bidwell S.L."/>
            <person name="Alsmark U.C.M."/>
            <person name="Besteiro S."/>
            <person name="Sicheritz-Ponten T."/>
            <person name="Noel C.J."/>
            <person name="Dacks J.B."/>
            <person name="Foster P.G."/>
            <person name="Simillion C."/>
            <person name="Van de Peer Y."/>
            <person name="Miranda-Saavedra D."/>
            <person name="Barton G.J."/>
            <person name="Westrop G.D."/>
            <person name="Mueller S."/>
            <person name="Dessi D."/>
            <person name="Fiori P.L."/>
            <person name="Ren Q."/>
            <person name="Paulsen I."/>
            <person name="Zhang H."/>
            <person name="Bastida-Corcuera F.D."/>
            <person name="Simoes-Barbosa A."/>
            <person name="Brown M.T."/>
            <person name="Hayes R.D."/>
            <person name="Mukherjee M."/>
            <person name="Okumura C.Y."/>
            <person name="Schneider R."/>
            <person name="Smith A.J."/>
            <person name="Vanacova S."/>
            <person name="Villalvazo M."/>
            <person name="Haas B.J."/>
            <person name="Pertea M."/>
            <person name="Feldblyum T.V."/>
            <person name="Utterback T.R."/>
            <person name="Shu C.L."/>
            <person name="Osoegawa K."/>
            <person name="de Jong P.J."/>
            <person name="Hrdy I."/>
            <person name="Horvathova L."/>
            <person name="Zubacova Z."/>
            <person name="Dolezal P."/>
            <person name="Malik S.B."/>
            <person name="Logsdon J.M. Jr."/>
            <person name="Henze K."/>
            <person name="Gupta A."/>
            <person name="Wang C.C."/>
            <person name="Dunne R.L."/>
            <person name="Upcroft J.A."/>
            <person name="Upcroft P."/>
            <person name="White O."/>
            <person name="Salzberg S.L."/>
            <person name="Tang P."/>
            <person name="Chiu C.-H."/>
            <person name="Lee Y.-S."/>
            <person name="Embley T.M."/>
            <person name="Coombs G.H."/>
            <person name="Mottram J.C."/>
            <person name="Tachezy J."/>
            <person name="Fraser-Liggett C.M."/>
            <person name="Johnson P.J."/>
        </authorList>
    </citation>
    <scope>NUCLEOTIDE SEQUENCE [LARGE SCALE GENOMIC DNA]</scope>
    <source>
        <strain evidence="10">G3</strain>
    </source>
</reference>
<evidence type="ECO:0000259" key="7">
    <source>
        <dbReference type="Pfam" id="PF22544"/>
    </source>
</evidence>
<evidence type="ECO:0000256" key="5">
    <source>
        <dbReference type="ARBA" id="ARBA00023273"/>
    </source>
</evidence>
<dbReference type="Proteomes" id="UP000001542">
    <property type="component" value="Unassembled WGS sequence"/>
</dbReference>
<reference evidence="10" key="1">
    <citation type="submission" date="2006-10" db="EMBL/GenBank/DDBJ databases">
        <authorList>
            <person name="Amadeo P."/>
            <person name="Zhao Q."/>
            <person name="Wortman J."/>
            <person name="Fraser-Liggett C."/>
            <person name="Carlton J."/>
        </authorList>
    </citation>
    <scope>NUCLEOTIDE SEQUENCE</scope>
    <source>
        <strain evidence="10">G3</strain>
    </source>
</reference>
<dbReference type="SUPFAM" id="SSF49354">
    <property type="entry name" value="PapD-like"/>
    <property type="match status" value="1"/>
</dbReference>
<dbReference type="GO" id="GO:0060271">
    <property type="term" value="P:cilium assembly"/>
    <property type="evidence" value="ECO:0000318"/>
    <property type="project" value="GO_Central"/>
</dbReference>
<dbReference type="Pfam" id="PF22544">
    <property type="entry name" value="HYDIN_VesB_CFA65-like_Ig"/>
    <property type="match status" value="1"/>
</dbReference>
<dbReference type="Pfam" id="PF24529">
    <property type="entry name" value="CFAP47"/>
    <property type="match status" value="1"/>
</dbReference>
<dbReference type="InterPro" id="IPR053879">
    <property type="entry name" value="HYDIN_VesB_CFA65-like_Ig"/>
</dbReference>
<proteinExistence type="predicted"/>
<feature type="domain" description="HYDIN/VesB/CFA65-like Ig-like" evidence="7">
    <location>
        <begin position="830"/>
        <end position="915"/>
    </location>
</feature>
<evidence type="ECO:0000256" key="4">
    <source>
        <dbReference type="ARBA" id="ARBA00023069"/>
    </source>
</evidence>
<dbReference type="VEuPathDB" id="TrichDB:TVAG_379040"/>
<dbReference type="EMBL" id="DS113184">
    <property type="protein sequence ID" value="EAY22425.1"/>
    <property type="molecule type" value="Genomic_DNA"/>
</dbReference>
<gene>
    <name evidence="10" type="ORF">TVAG_379040</name>
</gene>
<keyword evidence="3" id="KW-0963">Cytoplasm</keyword>
<protein>
    <recommendedName>
        <fullName evidence="12">Calponin-homology (CH) domain-containing protein</fullName>
    </recommendedName>
</protein>
<evidence type="ECO:0000259" key="8">
    <source>
        <dbReference type="Pfam" id="PF24529"/>
    </source>
</evidence>
<sequence length="2891" mass="321021">MEKGLIQVVPDSVHFRDLKAGESDSIQVWATNCGKSPMPIRFKLSPNSPFLLFTQPTIIVPPGLEVNATIKYSPKDDQPKSAELFVECPKQKISIPVTATPPSPRIVPDTQNIRLGSIPTDFAYKFAFSMTNIGVREGSFELKWENDILSLSPSSGNIAPSKSVEISATIKIPQPGPVTINLNVNVKGSSEQVKPIVITAEAVAHTLSLSYQGKSIKSFDFDTVFFGQKRIITAQLINNGASKRSFVILGSEDTNKGKAKPKRPAEEEIVFKAYPSEGTLEPNGKMDIDFQFIPPIPSKPILEDIDLQFNQVNTIEVVETGQHLEFSMSGKGVQSYLKLSSYDFVFDKCEIEAKTVKELTIFNTSKFLPIEYKIEPIAHFRFEPSKGTIPKESSSVVKVIFFPKNYGEFNFNTNVTFNDGLVVKEINLIGVCGQLSDKPFRRVPVYETNENAKYSAEHPDRRFTDGLEGIRHSSQMRERFDGYITEYAAKRESVTRLQQLRSKLKSEGEEYLKTTQGQFTKEDLKEYVSTQMKTLKSKQAEEEEKNDDLYNGLQPPEPKILDPSNPLYFSNTSKNGYSSQNGDDPDQVLNTKRSHNDENVLIKKKFKPKPTTPAEINECSKPLTPAQQLLVSASHQTVNFGHVSVYSTSAKSFTITNNLQQHIVVSMKYEYEELSKSSPSSQVILPKQTAGFDIRFFSTKQQNFMRTIQYTINGHHNYTFNVSAQVVPIELQLSRQMIEFRFSPDSVSPYIKEFVTIINKSNSIAEYSWTGLTPVFSLSQTSGKIDPDSTQNIEVTYFPQTHSHDEATLLLNVSGGQTRSLKCVGDIGAPKCSLNKKFVNLGLIPIGILKSQALRIKNSGDDDAIFSISYDNTAELQIIPMNGRIPAHDSQTLQLNFKSVHAAAFDFPVNIQIAGSNPLTFNVTGQSELPHVQLSVNAFEFGRLFVGSSSSIEATIQNTGQIPAILFLDLSAHPDFRIEYSTELADGANNETTNSISLVSNPIFVTKNEYLPTTESTSTAIESQINESQAAISETSDDDNNGLVYKFYLLEGTSIKFNLVFQPSTAAEHSFELPFTMMNVISASSFHLQPIVSAEAIKAPITISSTALDFGIMPIYNPQNPHARSISRVISLVNESKNPIPWRIDNSALGNPAAFSFEPFNDTIAPGATTVVHVLFTAREAVPYNVHLPLLVKMAKEKEESMVSEIQLAGVGTSKLFSISQPNVVLPIVPLGVKSQMTVYVNNDGFIGSNLRVQTSASETSFPVKVSFPDGNQLLHTTVKLPVVVSFQSNKPMAFSTMIGIIDDSGNGCSFTVTCATDNSVFTLYPFFYSNKPEIKSSKGSPITIDAKTIETSSFLPCRFLNAADIIELKGQEWKSTYNPKTVKFILRYLNALSVNTQISDFPGDFIRNNGSTLLELVENISGGRRPNVDNSEKVKDDINSRQLDAMKKIVRFLQSMGCLVSHIKPEYLLDRQEFVNVMRYRITKQLLGIDYFNAPSLSSFDQTKLSEFTNSKSFSNALMQRLKIAENFYSELSNECWMFIIMQLFKVFIVGRIDQERLNQQPGFSDAVKSLTQSTSRFANMDDTLNEICRPNKNVPLSNIYSTAECTLLKWISVHSCVQYQDWQKSVNCFDALSDATCFAALLKAHTTALKVPLPNPLVDHSTPEDNAILFTSSLKSLKLAFSPTADEISSKSDCVLAIVSAYLFETLPRFIPISQVDFTTTLHKTISKAVQIQNPSKAEITYKAVLEGSAAYSLPNDCLVIPPNSSADLNVIFTARTIKKQTARLILTPLRPRYITSNTEDGETMPTTTRRESHVPIFSAPIVIDIYSDVSIVQPDMISAYEGIIYQPTKINLNVKNFIGVKSEAKLFYKISKIQDENGKQVGSNKSIATQIQEFIANPYESSKEEIVTSQSKTSNFTSLLKAHQNFVIDQTHVDFIDENSTQTVAIEFLPIDLCTYRLLLLFEDTNAGEFVIQVEAKSILPNAVEVAANKMKCEAGKKTSYSVNVDPINQALIKQLAYSYERVNNSGKFASDRKLQDMITSRCREMEAIFKSSFNQIKFNVSNSASTYFDIPSELVLSKNADPKTKPNALPITFKPTKAGEYPVKIVLTSNYDVRLFKASATAIPAVKEMSIEFNTVSGRQVHQDIPLTNPSEEVWNFKVQTTGDSCFNAPQRVSVKPGTTGQLTVNFVPLRVGQFKGELMLTNASSEATVIYKLTGVADEPPAEKKINVNCKARVPFEYELPVKAFVKNATVKVTTTVPIISFKPNIVFENGSITEPFKFNVIAQRSGVSAGTLTFTDIATGSYIWYVVEIHVDSPAPEQTITVNTSARKSATVSIKIQNPKDRTTTFTVSLSDEDLFGLKEFIVPPHGNMTYELVVSPLKAMNRTSSVYFYSDDDSEFWYALKINATEAPGQILAPMSSPLGKFATTTVTLENPLSKQANVRIENTNPTAFQVMAKRSLQLLPLEKRRIEIRYIPTSVGQKETAEISFLSQDVGDWTYSLSGNGKPPQPFSPTIVSSQIGVPMSALVLFNNSFPYPCRFNISIDSECEEGVFQFLVRKKLFTLEWFGEEYQVPFTFTPVTKGQFTAHIIVTFAGPARGDLPDNSSLLSSVRWIFPVIGNTLTAAAEAKVIKARANEFVSNNITLPLVGETEEFQASEYSVQVNLNQTNEFLRQILDIKPIEILKDGDSPDLIVNCNFSPMRPCNGTAQLRVKNPLGQEWQFDLTCTAERGKPIDTLQIESLLNKTGEVSITLPTVFRSQTPFHAYMISGSASEFTATPEHGFIEPQPGPNTETSIKIIFAPKMYGKVLRGMLVIDTLDAQFLFDVVGKTPEYVPPTVTAGSRLMQLQTTRQSVPSKNSTKRQESSMLRNSTKPRIISPNQGKHKII</sequence>
<dbReference type="InParanoid" id="A2DB95"/>
<keyword evidence="11" id="KW-1185">Reference proteome</keyword>
<comment type="subcellular location">
    <subcellularLocation>
        <location evidence="1">Cell projection</location>
        <location evidence="1">Cilium</location>
    </subcellularLocation>
    <subcellularLocation>
        <location evidence="2">Cytoplasm</location>
    </subcellularLocation>
</comment>
<dbReference type="OMA" id="PMTNEAK"/>
<dbReference type="VEuPathDB" id="TrichDB:TVAGG3_0508810"/>
<dbReference type="GO" id="GO:0005929">
    <property type="term" value="C:cilium"/>
    <property type="evidence" value="ECO:0000318"/>
    <property type="project" value="GO_Central"/>
</dbReference>
<evidence type="ECO:0000256" key="2">
    <source>
        <dbReference type="ARBA" id="ARBA00004496"/>
    </source>
</evidence>
<feature type="compositionally biased region" description="Polar residues" evidence="6">
    <location>
        <begin position="2853"/>
        <end position="2862"/>
    </location>
</feature>
<evidence type="ECO:0000256" key="6">
    <source>
        <dbReference type="SAM" id="MobiDB-lite"/>
    </source>
</evidence>
<name>A2DB95_TRIV3</name>
<dbReference type="SMR" id="A2DB95"/>
<keyword evidence="5" id="KW-0966">Cell projection</keyword>
<evidence type="ECO:0008006" key="12">
    <source>
        <dbReference type="Google" id="ProtNLM"/>
    </source>
</evidence>
<feature type="region of interest" description="Disordered" evidence="6">
    <location>
        <begin position="535"/>
        <end position="619"/>
    </location>
</feature>
<dbReference type="InterPro" id="IPR058952">
    <property type="entry name" value="Ig_CFAP47"/>
</dbReference>
<accession>A2DB95</accession>
<feature type="compositionally biased region" description="Polar residues" evidence="6">
    <location>
        <begin position="567"/>
        <end position="582"/>
    </location>
</feature>
<dbReference type="STRING" id="5722.A2DB95"/>
<dbReference type="KEGG" id="tva:5467980"/>
<dbReference type="Pfam" id="PF26579">
    <property type="entry name" value="Ig_CFAP47"/>
    <property type="match status" value="1"/>
</dbReference>
<dbReference type="PANTHER" id="PTHR45912">
    <property type="entry name" value="CILIA- AND FLAGELLA-ASSOCIATED PROTEIN 47"/>
    <property type="match status" value="1"/>
</dbReference>
<organism evidence="10 11">
    <name type="scientific">Trichomonas vaginalis (strain ATCC PRA-98 / G3)</name>
    <dbReference type="NCBI Taxonomy" id="412133"/>
    <lineage>
        <taxon>Eukaryota</taxon>
        <taxon>Metamonada</taxon>
        <taxon>Parabasalia</taxon>
        <taxon>Trichomonadida</taxon>
        <taxon>Trichomonadidae</taxon>
        <taxon>Trichomonas</taxon>
    </lineage>
</organism>
<dbReference type="InterPro" id="IPR008962">
    <property type="entry name" value="PapD-like_sf"/>
</dbReference>
<evidence type="ECO:0000313" key="10">
    <source>
        <dbReference type="EMBL" id="EAY22425.1"/>
    </source>
</evidence>
<dbReference type="InterPro" id="IPR013783">
    <property type="entry name" value="Ig-like_fold"/>
</dbReference>
<evidence type="ECO:0000259" key="9">
    <source>
        <dbReference type="Pfam" id="PF26579"/>
    </source>
</evidence>
<feature type="domain" description="Cilia- and flagella-associated protein 47" evidence="8">
    <location>
        <begin position="1369"/>
        <end position="1554"/>
    </location>
</feature>
<dbReference type="InterPro" id="IPR056343">
    <property type="entry name" value="CFAP47_dom"/>
</dbReference>
<evidence type="ECO:0000256" key="3">
    <source>
        <dbReference type="ARBA" id="ARBA00022490"/>
    </source>
</evidence>
<evidence type="ECO:0000313" key="11">
    <source>
        <dbReference type="Proteomes" id="UP000001542"/>
    </source>
</evidence>
<dbReference type="OrthoDB" id="10060824at2759"/>
<evidence type="ECO:0000256" key="1">
    <source>
        <dbReference type="ARBA" id="ARBA00004138"/>
    </source>
</evidence>
<feature type="domain" description="CFAP47-like immunoglobulin-like" evidence="9">
    <location>
        <begin position="2631"/>
        <end position="2732"/>
    </location>
</feature>
<dbReference type="Gene3D" id="2.60.40.10">
    <property type="entry name" value="Immunoglobulins"/>
    <property type="match status" value="11"/>
</dbReference>
<dbReference type="PANTHER" id="PTHR45912:SF3">
    <property type="entry name" value="CILIA- AND FLAGELLA-ASSOCIATED PROTEIN 47"/>
    <property type="match status" value="1"/>
</dbReference>
<feature type="compositionally biased region" description="Polar residues" evidence="6">
    <location>
        <begin position="2869"/>
        <end position="2885"/>
    </location>
</feature>
<feature type="region of interest" description="Disordered" evidence="6">
    <location>
        <begin position="2853"/>
        <end position="2891"/>
    </location>
</feature>